<evidence type="ECO:0000256" key="11">
    <source>
        <dbReference type="PIRSR" id="PIRSR000099-2"/>
    </source>
</evidence>
<dbReference type="GO" id="GO:0000105">
    <property type="term" value="P:L-histidine biosynthetic process"/>
    <property type="evidence" value="ECO:0007669"/>
    <property type="project" value="UniProtKB-UniRule"/>
</dbReference>
<name>A0A3Q9RR17_9BACI</name>
<dbReference type="GO" id="GO:0005829">
    <property type="term" value="C:cytosol"/>
    <property type="evidence" value="ECO:0007669"/>
    <property type="project" value="TreeGrafter"/>
</dbReference>
<dbReference type="AlphaFoldDB" id="A0A3Q9RR17"/>
<dbReference type="InterPro" id="IPR016161">
    <property type="entry name" value="Ald_DH/histidinol_DH"/>
</dbReference>
<dbReference type="PRINTS" id="PR00083">
    <property type="entry name" value="HOLDHDRGNASE"/>
</dbReference>
<organism evidence="15 16">
    <name type="scientific">Peribacillus asahii</name>
    <dbReference type="NCBI Taxonomy" id="228899"/>
    <lineage>
        <taxon>Bacteria</taxon>
        <taxon>Bacillati</taxon>
        <taxon>Bacillota</taxon>
        <taxon>Bacilli</taxon>
        <taxon>Bacillales</taxon>
        <taxon>Bacillaceae</taxon>
        <taxon>Peribacillus</taxon>
    </lineage>
</organism>
<sequence length="421" mass="45034">MKIERLTKDLSLKRSVDSGTEDQRKAVQDIINDVRKNGDAAVSQYTEKFDGVQVKELLVSEAELEAAVATLPDQQLAIIQEAADNIRKFHEKQTRNSWMTTDETGTMLGQKMTPLDAVGVYVPGGTAAYPSSVLMNIMPAKVAGVKRIVMVSPPGKDGSLSAPVLAAAKIAGVTEIYKVGGAQAIAALAYGTETIAKVDKIVGPGNIYVALAKREVFGDVAIDMIAGPSEIAVLADETAVAAEVAADLLSQAEHDARACSVLITTSPELAEEVASEVEKQLALLPRRDIAAASIADYGRIVVCDSLNEAIDAVNELAPEHLEIITRDAMEVMAQIRHAGAIFIGRFSSEPVGDYFAGPNHVLPTNGTARFSSPLNVDDFQKKSSIIMYSETAFRQNAEKIATFARMEGLEAHARAIEARKK</sequence>
<feature type="binding site" evidence="8 13">
    <location>
        <position position="412"/>
    </location>
    <ligand>
        <name>Zn(2+)</name>
        <dbReference type="ChEBI" id="CHEBI:29105"/>
    </ligand>
</feature>
<dbReference type="PIRSF" id="PIRSF000099">
    <property type="entry name" value="Histidinol_dh"/>
    <property type="match status" value="1"/>
</dbReference>
<feature type="active site" description="Proton acceptor" evidence="8 10">
    <location>
        <position position="319"/>
    </location>
</feature>
<comment type="catalytic activity">
    <reaction evidence="7 8">
        <text>L-histidinol + 2 NAD(+) + H2O = L-histidine + 2 NADH + 3 H(+)</text>
        <dbReference type="Rhea" id="RHEA:20641"/>
        <dbReference type="ChEBI" id="CHEBI:15377"/>
        <dbReference type="ChEBI" id="CHEBI:15378"/>
        <dbReference type="ChEBI" id="CHEBI:57540"/>
        <dbReference type="ChEBI" id="CHEBI:57595"/>
        <dbReference type="ChEBI" id="CHEBI:57699"/>
        <dbReference type="ChEBI" id="CHEBI:57945"/>
        <dbReference type="EC" id="1.1.1.23"/>
    </reaction>
</comment>
<feature type="binding site" evidence="8 12">
    <location>
        <position position="412"/>
    </location>
    <ligand>
        <name>substrate</name>
    </ligand>
</feature>
<dbReference type="GO" id="GO:0004399">
    <property type="term" value="F:histidinol dehydrogenase activity"/>
    <property type="evidence" value="ECO:0007669"/>
    <property type="project" value="UniProtKB-UniRule"/>
</dbReference>
<feature type="binding site" evidence="8 12">
    <location>
        <position position="353"/>
    </location>
    <ligand>
        <name>substrate</name>
    </ligand>
</feature>
<evidence type="ECO:0000256" key="3">
    <source>
        <dbReference type="ARBA" id="ARBA00012965"/>
    </source>
</evidence>
<proteinExistence type="inferred from homology"/>
<dbReference type="Gene3D" id="3.40.50.1980">
    <property type="entry name" value="Nitrogenase molybdenum iron protein domain"/>
    <property type="match status" value="2"/>
</dbReference>
<evidence type="ECO:0000256" key="1">
    <source>
        <dbReference type="ARBA" id="ARBA00003850"/>
    </source>
</evidence>
<evidence type="ECO:0000256" key="6">
    <source>
        <dbReference type="ARBA" id="ARBA00023002"/>
    </source>
</evidence>
<feature type="binding site" evidence="8 11">
    <location>
        <position position="121"/>
    </location>
    <ligand>
        <name>NAD(+)</name>
        <dbReference type="ChEBI" id="CHEBI:57540"/>
    </ligand>
</feature>
<dbReference type="KEGG" id="pasa:BAOM_4630"/>
<evidence type="ECO:0000256" key="14">
    <source>
        <dbReference type="RuleBase" id="RU004175"/>
    </source>
</evidence>
<dbReference type="Gene3D" id="1.20.5.1300">
    <property type="match status" value="1"/>
</dbReference>
<dbReference type="PANTHER" id="PTHR21256">
    <property type="entry name" value="HISTIDINOL DEHYDROGENASE HDH"/>
    <property type="match status" value="1"/>
</dbReference>
<keyword evidence="8 11" id="KW-0520">NAD</keyword>
<feature type="binding site" evidence="8 13">
    <location>
        <position position="251"/>
    </location>
    <ligand>
        <name>Zn(2+)</name>
        <dbReference type="ChEBI" id="CHEBI:29105"/>
    </ligand>
</feature>
<feature type="binding site" evidence="8 12">
    <location>
        <position position="320"/>
    </location>
    <ligand>
        <name>substrate</name>
    </ligand>
</feature>
<comment type="function">
    <text evidence="1 8">Catalyzes the sequential NAD-dependent oxidations of L-histidinol to L-histidinaldehyde and then to L-histidine.</text>
</comment>
<dbReference type="UniPathway" id="UPA00031">
    <property type="reaction ID" value="UER00014"/>
</dbReference>
<dbReference type="EMBL" id="CP026095">
    <property type="protein sequence ID" value="AZV45208.1"/>
    <property type="molecule type" value="Genomic_DNA"/>
</dbReference>
<dbReference type="RefSeq" id="WP_127762044.1">
    <property type="nucleotide sequence ID" value="NZ_CP026095.1"/>
</dbReference>
<feature type="binding site" evidence="8 12">
    <location>
        <position position="251"/>
    </location>
    <ligand>
        <name>substrate</name>
    </ligand>
</feature>
<evidence type="ECO:0000256" key="4">
    <source>
        <dbReference type="ARBA" id="ARBA00022723"/>
    </source>
</evidence>
<dbReference type="PANTHER" id="PTHR21256:SF2">
    <property type="entry name" value="HISTIDINE BIOSYNTHESIS TRIFUNCTIONAL PROTEIN"/>
    <property type="match status" value="1"/>
</dbReference>
<dbReference type="GO" id="GO:0051287">
    <property type="term" value="F:NAD binding"/>
    <property type="evidence" value="ECO:0007669"/>
    <property type="project" value="InterPro"/>
</dbReference>
<evidence type="ECO:0000256" key="2">
    <source>
        <dbReference type="ARBA" id="ARBA00010178"/>
    </source>
</evidence>
<feature type="binding site" evidence="8 12">
    <location>
        <position position="407"/>
    </location>
    <ligand>
        <name>substrate</name>
    </ligand>
</feature>
<accession>A0A3Q9RR17</accession>
<feature type="binding site" evidence="8 13">
    <location>
        <position position="353"/>
    </location>
    <ligand>
        <name>Zn(2+)</name>
        <dbReference type="ChEBI" id="CHEBI:29105"/>
    </ligand>
</feature>
<dbReference type="HAMAP" id="MF_01024">
    <property type="entry name" value="HisD"/>
    <property type="match status" value="1"/>
</dbReference>
<feature type="active site" description="Proton acceptor" evidence="8 10">
    <location>
        <position position="320"/>
    </location>
</feature>
<dbReference type="InterPro" id="IPR012131">
    <property type="entry name" value="Hstdl_DH"/>
</dbReference>
<evidence type="ECO:0000256" key="12">
    <source>
        <dbReference type="PIRSR" id="PIRSR000099-3"/>
    </source>
</evidence>
<evidence type="ECO:0000256" key="9">
    <source>
        <dbReference type="PIRNR" id="PIRNR000099"/>
    </source>
</evidence>
<keyword evidence="4 8" id="KW-0479">Metal-binding</keyword>
<comment type="pathway">
    <text evidence="8">Amino-acid biosynthesis; L-histidine biosynthesis; L-histidine from 5-phospho-alpha-D-ribose 1-diphosphate: step 9/9.</text>
</comment>
<keyword evidence="5 8" id="KW-0862">Zinc</keyword>
<comment type="similarity">
    <text evidence="2 8 9 14">Belongs to the histidinol dehydrogenase family.</text>
</comment>
<dbReference type="Pfam" id="PF00815">
    <property type="entry name" value="Histidinol_dh"/>
    <property type="match status" value="1"/>
</dbReference>
<dbReference type="PROSITE" id="PS00611">
    <property type="entry name" value="HISOL_DEHYDROGENASE"/>
    <property type="match status" value="1"/>
</dbReference>
<feature type="binding site" evidence="8 12">
    <location>
        <position position="254"/>
    </location>
    <ligand>
        <name>substrate</name>
    </ligand>
</feature>
<feature type="binding site" evidence="8 11">
    <location>
        <position position="183"/>
    </location>
    <ligand>
        <name>NAD(+)</name>
        <dbReference type="ChEBI" id="CHEBI:57540"/>
    </ligand>
</feature>
<keyword evidence="6 8" id="KW-0560">Oxidoreductase</keyword>
<dbReference type="CDD" id="cd06572">
    <property type="entry name" value="Histidinol_dh"/>
    <property type="match status" value="1"/>
</dbReference>
<reference evidence="15 16" key="1">
    <citation type="submission" date="2018-01" db="EMBL/GenBank/DDBJ databases">
        <title>Bacillus asahii Genome sequencing and assembly.</title>
        <authorList>
            <person name="Jiang H."/>
            <person name="Feng Y."/>
            <person name="Zhao F."/>
            <person name="Lin X."/>
        </authorList>
    </citation>
    <scope>NUCLEOTIDE SEQUENCE [LARGE SCALE GENOMIC DNA]</scope>
    <source>
        <strain evidence="15 16">OM18</strain>
    </source>
</reference>
<evidence type="ECO:0000256" key="13">
    <source>
        <dbReference type="PIRSR" id="PIRSR000099-4"/>
    </source>
</evidence>
<dbReference type="NCBIfam" id="TIGR00069">
    <property type="entry name" value="hisD"/>
    <property type="match status" value="1"/>
</dbReference>
<keyword evidence="8" id="KW-0368">Histidine biosynthesis</keyword>
<protein>
    <recommendedName>
        <fullName evidence="3 8">Histidinol dehydrogenase</fullName>
        <shortName evidence="8">HDH</shortName>
        <ecNumber evidence="3 8">1.1.1.23</ecNumber>
    </recommendedName>
</protein>
<dbReference type="SUPFAM" id="SSF53720">
    <property type="entry name" value="ALDH-like"/>
    <property type="match status" value="1"/>
</dbReference>
<dbReference type="Proteomes" id="UP000283095">
    <property type="component" value="Chromosome"/>
</dbReference>
<evidence type="ECO:0000256" key="10">
    <source>
        <dbReference type="PIRSR" id="PIRSR000099-1"/>
    </source>
</evidence>
<dbReference type="FunFam" id="3.40.50.1980:FF:000026">
    <property type="entry name" value="Histidinol dehydrogenase"/>
    <property type="match status" value="1"/>
</dbReference>
<keyword evidence="8" id="KW-0028">Amino-acid biosynthesis</keyword>
<evidence type="ECO:0000256" key="5">
    <source>
        <dbReference type="ARBA" id="ARBA00022833"/>
    </source>
</evidence>
<dbReference type="InterPro" id="IPR001692">
    <property type="entry name" value="Histidinol_DH_CS"/>
</dbReference>
<dbReference type="OrthoDB" id="9805269at2"/>
<evidence type="ECO:0000313" key="15">
    <source>
        <dbReference type="EMBL" id="AZV45208.1"/>
    </source>
</evidence>
<dbReference type="InterPro" id="IPR022695">
    <property type="entry name" value="Histidinol_DH_monofunct"/>
</dbReference>
<feature type="binding site" evidence="8 11">
    <location>
        <position position="206"/>
    </location>
    <ligand>
        <name>NAD(+)</name>
        <dbReference type="ChEBI" id="CHEBI:57540"/>
    </ligand>
</feature>
<evidence type="ECO:0000256" key="8">
    <source>
        <dbReference type="HAMAP-Rule" id="MF_01024"/>
    </source>
</evidence>
<dbReference type="GO" id="GO:0008270">
    <property type="term" value="F:zinc ion binding"/>
    <property type="evidence" value="ECO:0007669"/>
    <property type="project" value="UniProtKB-UniRule"/>
</dbReference>
<feature type="binding site" evidence="8 13">
    <location>
        <position position="254"/>
    </location>
    <ligand>
        <name>Zn(2+)</name>
        <dbReference type="ChEBI" id="CHEBI:29105"/>
    </ligand>
</feature>
<evidence type="ECO:0000256" key="7">
    <source>
        <dbReference type="ARBA" id="ARBA00049489"/>
    </source>
</evidence>
<feature type="binding site" evidence="8 12">
    <location>
        <position position="229"/>
    </location>
    <ligand>
        <name>substrate</name>
    </ligand>
</feature>
<dbReference type="FunFam" id="3.40.50.1980:FF:000001">
    <property type="entry name" value="Histidinol dehydrogenase"/>
    <property type="match status" value="1"/>
</dbReference>
<comment type="cofactor">
    <cofactor evidence="8 13">
        <name>Zn(2+)</name>
        <dbReference type="ChEBI" id="CHEBI:29105"/>
    </cofactor>
    <text evidence="8 13">Binds 1 zinc ion per subunit.</text>
</comment>
<dbReference type="EC" id="1.1.1.23" evidence="3 8"/>
<gene>
    <name evidence="8 15" type="primary">hisD</name>
    <name evidence="15" type="ORF">BAOM_4630</name>
</gene>
<evidence type="ECO:0000313" key="16">
    <source>
        <dbReference type="Proteomes" id="UP000283095"/>
    </source>
</evidence>